<dbReference type="Proteomes" id="UP000243975">
    <property type="component" value="Unassembled WGS sequence"/>
</dbReference>
<sequence>MKLLYVDTIRCDTVHIIRERPCITSWSMDLLRRRESIQLSTGCFEIGNVAETLVDEQHEDRPRENEEIDIKRYLDEVEHTFNMLKTLMSDFDRILKKGRTRYPTSVEFDVWEKKLIDLVMPDFSLGLTQEFEEVVDSKENAPNKEDDNVVPNGQYAPRHIFESMVDDTFIFRGVIDIWETMLNKNEQYRSKSSPRRLFCDTTTMAAMKNDKELATLRNVDMIFFPIRRQSHFYLIVFNQKNPGLLIIDNTKTEVDIGNKYGELAAQLHKALNDYMKSVRLPKEKIMANVTANVCNLKWSTVRNGVDCIIFVMRHMEHYMGQVINRWDCGFFQEGCGQEQQLRRLRRKYLTKILLSNDNILKDALYKQALEFDELDDNLKESILTSVFNKREMRFGKE</sequence>
<keyword evidence="2" id="KW-1185">Reference proteome</keyword>
<evidence type="ECO:0008006" key="3">
    <source>
        <dbReference type="Google" id="ProtNLM"/>
    </source>
</evidence>
<dbReference type="AlphaFoldDB" id="A0A103XBZ1"/>
<organism evidence="1 2">
    <name type="scientific">Cynara cardunculus var. scolymus</name>
    <name type="common">Globe artichoke</name>
    <name type="synonym">Cynara scolymus</name>
    <dbReference type="NCBI Taxonomy" id="59895"/>
    <lineage>
        <taxon>Eukaryota</taxon>
        <taxon>Viridiplantae</taxon>
        <taxon>Streptophyta</taxon>
        <taxon>Embryophyta</taxon>
        <taxon>Tracheophyta</taxon>
        <taxon>Spermatophyta</taxon>
        <taxon>Magnoliopsida</taxon>
        <taxon>eudicotyledons</taxon>
        <taxon>Gunneridae</taxon>
        <taxon>Pentapetalae</taxon>
        <taxon>asterids</taxon>
        <taxon>campanulids</taxon>
        <taxon>Asterales</taxon>
        <taxon>Asteraceae</taxon>
        <taxon>Carduoideae</taxon>
        <taxon>Cardueae</taxon>
        <taxon>Carduinae</taxon>
        <taxon>Cynara</taxon>
    </lineage>
</organism>
<reference evidence="1 2" key="1">
    <citation type="journal article" date="2016" name="Sci. Rep.">
        <title>The genome sequence of the outbreeding globe artichoke constructed de novo incorporating a phase-aware low-pass sequencing strategy of F1 progeny.</title>
        <authorList>
            <person name="Scaglione D."/>
            <person name="Reyes-Chin-Wo S."/>
            <person name="Acquadro A."/>
            <person name="Froenicke L."/>
            <person name="Portis E."/>
            <person name="Beitel C."/>
            <person name="Tirone M."/>
            <person name="Mauro R."/>
            <person name="Lo Monaco A."/>
            <person name="Mauromicale G."/>
            <person name="Faccioli P."/>
            <person name="Cattivelli L."/>
            <person name="Rieseberg L."/>
            <person name="Michelmore R."/>
            <person name="Lanteri S."/>
        </authorList>
    </citation>
    <scope>NUCLEOTIDE SEQUENCE [LARGE SCALE GENOMIC DNA]</scope>
    <source>
        <strain evidence="1">2C</strain>
    </source>
</reference>
<accession>A0A103XBZ1</accession>
<comment type="caution">
    <text evidence="1">The sequence shown here is derived from an EMBL/GenBank/DDBJ whole genome shotgun (WGS) entry which is preliminary data.</text>
</comment>
<dbReference type="Gramene" id="KVH87884">
    <property type="protein sequence ID" value="KVH87884"/>
    <property type="gene ID" value="Ccrd_024803"/>
</dbReference>
<evidence type="ECO:0000313" key="1">
    <source>
        <dbReference type="EMBL" id="KVH87884.1"/>
    </source>
</evidence>
<name>A0A103XBZ1_CYNCS</name>
<dbReference type="InterPro" id="IPR038765">
    <property type="entry name" value="Papain-like_cys_pep_sf"/>
</dbReference>
<dbReference type="EMBL" id="LEKV01005743">
    <property type="protein sequence ID" value="KVH87884.1"/>
    <property type="molecule type" value="Genomic_DNA"/>
</dbReference>
<proteinExistence type="predicted"/>
<gene>
    <name evidence="1" type="ORF">Ccrd_024803</name>
</gene>
<evidence type="ECO:0000313" key="2">
    <source>
        <dbReference type="Proteomes" id="UP000243975"/>
    </source>
</evidence>
<dbReference type="SUPFAM" id="SSF54001">
    <property type="entry name" value="Cysteine proteinases"/>
    <property type="match status" value="1"/>
</dbReference>
<protein>
    <recommendedName>
        <fullName evidence="3">Peptidase C48, SUMO/Sentrin/Ubl1</fullName>
    </recommendedName>
</protein>
<dbReference type="Gene3D" id="3.40.395.10">
    <property type="entry name" value="Adenoviral Proteinase, Chain A"/>
    <property type="match status" value="1"/>
</dbReference>